<comment type="caution">
    <text evidence="1">The sequence shown here is derived from an EMBL/GenBank/DDBJ whole genome shotgun (WGS) entry which is preliminary data.</text>
</comment>
<keyword evidence="2" id="KW-1185">Reference proteome</keyword>
<dbReference type="Proteomes" id="UP001187343">
    <property type="component" value="Unassembled WGS sequence"/>
</dbReference>
<proteinExistence type="predicted"/>
<protein>
    <submittedName>
        <fullName evidence="1">Uncharacterized protein</fullName>
    </submittedName>
</protein>
<reference evidence="1" key="1">
    <citation type="submission" date="2023-08" db="EMBL/GenBank/DDBJ databases">
        <title>Chromosome-level Genome Assembly of mud carp (Cirrhinus molitorella).</title>
        <authorList>
            <person name="Liu H."/>
        </authorList>
    </citation>
    <scope>NUCLEOTIDE SEQUENCE</scope>
    <source>
        <strain evidence="1">Prfri</strain>
        <tissue evidence="1">Muscle</tissue>
    </source>
</reference>
<name>A0AA88P5S7_9TELE</name>
<gene>
    <name evidence="1" type="ORF">Q8A67_022792</name>
</gene>
<sequence length="145" mass="15890">MKNVISRVGSGEGYSFLLFNGGRLGEFPAEAHNKPTEQPYARSAVRTLVREDLKVFWIFSCTDLAPNEKSPIKNCGTKALLSSAFPHGFSSGSYLELLSPCISSSYLYLHLQLSLAPPLTNISVLDVPPTLWQRQTPLPGSRCCS</sequence>
<dbReference type="AlphaFoldDB" id="A0AA88P5S7"/>
<evidence type="ECO:0000313" key="2">
    <source>
        <dbReference type="Proteomes" id="UP001187343"/>
    </source>
</evidence>
<dbReference type="EMBL" id="JAUYZG010000022">
    <property type="protein sequence ID" value="KAK2872895.1"/>
    <property type="molecule type" value="Genomic_DNA"/>
</dbReference>
<evidence type="ECO:0000313" key="1">
    <source>
        <dbReference type="EMBL" id="KAK2872895.1"/>
    </source>
</evidence>
<organism evidence="1 2">
    <name type="scientific">Cirrhinus molitorella</name>
    <name type="common">mud carp</name>
    <dbReference type="NCBI Taxonomy" id="172907"/>
    <lineage>
        <taxon>Eukaryota</taxon>
        <taxon>Metazoa</taxon>
        <taxon>Chordata</taxon>
        <taxon>Craniata</taxon>
        <taxon>Vertebrata</taxon>
        <taxon>Euteleostomi</taxon>
        <taxon>Actinopterygii</taxon>
        <taxon>Neopterygii</taxon>
        <taxon>Teleostei</taxon>
        <taxon>Ostariophysi</taxon>
        <taxon>Cypriniformes</taxon>
        <taxon>Cyprinidae</taxon>
        <taxon>Labeoninae</taxon>
        <taxon>Labeonini</taxon>
        <taxon>Cirrhinus</taxon>
    </lineage>
</organism>
<accession>A0AA88P5S7</accession>